<keyword evidence="3 8" id="KW-1133">Transmembrane helix</keyword>
<dbReference type="OMA" id="AYARCRI"/>
<dbReference type="Pfam" id="PF00001">
    <property type="entry name" value="7tm_1"/>
    <property type="match status" value="1"/>
</dbReference>
<dbReference type="PANTHER" id="PTHR45695:SF9">
    <property type="entry name" value="LEUCOKININ RECEPTOR"/>
    <property type="match status" value="1"/>
</dbReference>
<feature type="domain" description="G-protein coupled receptors family 1 profile" evidence="9">
    <location>
        <begin position="55"/>
        <end position="335"/>
    </location>
</feature>
<evidence type="ECO:0000256" key="1">
    <source>
        <dbReference type="ARBA" id="ARBA00004141"/>
    </source>
</evidence>
<gene>
    <name evidence="10" type="ORF">NEMVEDRAFT_v1g241573</name>
</gene>
<evidence type="ECO:0000256" key="5">
    <source>
        <dbReference type="ARBA" id="ARBA00023136"/>
    </source>
</evidence>
<dbReference type="Proteomes" id="UP000001593">
    <property type="component" value="Unassembled WGS sequence"/>
</dbReference>
<dbReference type="KEGG" id="nve:5515462"/>
<accession>A7RYI8</accession>
<reference evidence="10 11" key="1">
    <citation type="journal article" date="2007" name="Science">
        <title>Sea anemone genome reveals ancestral eumetazoan gene repertoire and genomic organization.</title>
        <authorList>
            <person name="Putnam N.H."/>
            <person name="Srivastava M."/>
            <person name="Hellsten U."/>
            <person name="Dirks B."/>
            <person name="Chapman J."/>
            <person name="Salamov A."/>
            <person name="Terry A."/>
            <person name="Shapiro H."/>
            <person name="Lindquist E."/>
            <person name="Kapitonov V.V."/>
            <person name="Jurka J."/>
            <person name="Genikhovich G."/>
            <person name="Grigoriev I.V."/>
            <person name="Lucas S.M."/>
            <person name="Steele R.E."/>
            <person name="Finnerty J.R."/>
            <person name="Technau U."/>
            <person name="Martindale M.Q."/>
            <person name="Rokhsar D.S."/>
        </authorList>
    </citation>
    <scope>NUCLEOTIDE SEQUENCE [LARGE SCALE GENOMIC DNA]</scope>
    <source>
        <strain evidence="11">CH2 X CH6</strain>
    </source>
</reference>
<feature type="transmembrane region" description="Helical" evidence="8">
    <location>
        <begin position="313"/>
        <end position="338"/>
    </location>
</feature>
<feature type="transmembrane region" description="Helical" evidence="8">
    <location>
        <begin position="116"/>
        <end position="136"/>
    </location>
</feature>
<organism evidence="10 11">
    <name type="scientific">Nematostella vectensis</name>
    <name type="common">Starlet sea anemone</name>
    <dbReference type="NCBI Taxonomy" id="45351"/>
    <lineage>
        <taxon>Eukaryota</taxon>
        <taxon>Metazoa</taxon>
        <taxon>Cnidaria</taxon>
        <taxon>Anthozoa</taxon>
        <taxon>Hexacorallia</taxon>
        <taxon>Actiniaria</taxon>
        <taxon>Edwardsiidae</taxon>
        <taxon>Nematostella</taxon>
    </lineage>
</organism>
<dbReference type="SUPFAM" id="SSF81321">
    <property type="entry name" value="Family A G protein-coupled receptor-like"/>
    <property type="match status" value="1"/>
</dbReference>
<sequence>MQPWNAEVSVNKLFPLDSEGNISCDINAQYIYESDGVKFSRISTESLLALLGIIGNLFVCLLQAEHLRINRRVIGLIRSLALADLGILLVCFPFAVAKEQEAINEWTFGAAGCKVFYPFCEAFYAVSIWSVVAISIERYRIFKRSNKIWAPSRENWQNWRIVTTIWIIAFFVYSLPLFFSSTLQTLCGKKMCYLEWSATGSMNSLAAKLHSFTLLFTLYFVPVCIIAWTYFRASRRKELFANRHKRARRRIRTQFNSLSSALLEEEEAVREQLDSISRIHLPVVGIFAITMVPVTLLRFIFSFFPNTLTLEKYLVLFNISIVFIILHAAAKPCVYFLLSHSFRSAYAHVWKRLRAYARCRIKKEERLVSSHDFGVEIVSLTSTTTTLSRYKETTL</sequence>
<evidence type="ECO:0000259" key="9">
    <source>
        <dbReference type="PROSITE" id="PS50262"/>
    </source>
</evidence>
<feature type="transmembrane region" description="Helical" evidence="8">
    <location>
        <begin position="46"/>
        <end position="64"/>
    </location>
</feature>
<name>A7RYI8_NEMVE</name>
<protein>
    <recommendedName>
        <fullName evidence="9">G-protein coupled receptors family 1 profile domain-containing protein</fullName>
    </recommendedName>
</protein>
<keyword evidence="11" id="KW-1185">Reference proteome</keyword>
<dbReference type="PANTHER" id="PTHR45695">
    <property type="entry name" value="LEUCOKININ RECEPTOR-RELATED"/>
    <property type="match status" value="1"/>
</dbReference>
<feature type="transmembrane region" description="Helical" evidence="8">
    <location>
        <begin position="157"/>
        <end position="179"/>
    </location>
</feature>
<evidence type="ECO:0000313" key="11">
    <source>
        <dbReference type="Proteomes" id="UP000001593"/>
    </source>
</evidence>
<evidence type="ECO:0000256" key="8">
    <source>
        <dbReference type="SAM" id="Phobius"/>
    </source>
</evidence>
<dbReference type="GO" id="GO:0004930">
    <property type="term" value="F:G protein-coupled receptor activity"/>
    <property type="evidence" value="ECO:0000318"/>
    <property type="project" value="GO_Central"/>
</dbReference>
<dbReference type="PROSITE" id="PS50262">
    <property type="entry name" value="G_PROTEIN_RECEP_F1_2"/>
    <property type="match status" value="1"/>
</dbReference>
<evidence type="ECO:0000256" key="3">
    <source>
        <dbReference type="ARBA" id="ARBA00022989"/>
    </source>
</evidence>
<evidence type="ECO:0000313" key="10">
    <source>
        <dbReference type="EMBL" id="EDO43468.1"/>
    </source>
</evidence>
<dbReference type="InterPro" id="IPR017452">
    <property type="entry name" value="GPCR_Rhodpsn_7TM"/>
</dbReference>
<dbReference type="AlphaFoldDB" id="A7RYI8"/>
<dbReference type="PhylomeDB" id="A7RYI8"/>
<keyword evidence="6" id="KW-0675">Receptor</keyword>
<feature type="transmembrane region" description="Helical" evidence="8">
    <location>
        <begin position="76"/>
        <end position="96"/>
    </location>
</feature>
<dbReference type="InterPro" id="IPR000276">
    <property type="entry name" value="GPCR_Rhodpsn"/>
</dbReference>
<feature type="transmembrane region" description="Helical" evidence="8">
    <location>
        <begin position="279"/>
        <end position="301"/>
    </location>
</feature>
<evidence type="ECO:0000256" key="7">
    <source>
        <dbReference type="ARBA" id="ARBA00023224"/>
    </source>
</evidence>
<dbReference type="EMBL" id="DS469553">
    <property type="protein sequence ID" value="EDO43468.1"/>
    <property type="molecule type" value="Genomic_DNA"/>
</dbReference>
<dbReference type="Gene3D" id="1.20.1070.10">
    <property type="entry name" value="Rhodopsin 7-helix transmembrane proteins"/>
    <property type="match status" value="1"/>
</dbReference>
<evidence type="ECO:0000256" key="4">
    <source>
        <dbReference type="ARBA" id="ARBA00023040"/>
    </source>
</evidence>
<dbReference type="InParanoid" id="A7RYI8"/>
<evidence type="ECO:0000256" key="2">
    <source>
        <dbReference type="ARBA" id="ARBA00022692"/>
    </source>
</evidence>
<dbReference type="FunFam" id="1.20.1070.10:FF:000586">
    <property type="entry name" value="Predicted protein"/>
    <property type="match status" value="1"/>
</dbReference>
<dbReference type="GO" id="GO:0007186">
    <property type="term" value="P:G protein-coupled receptor signaling pathway"/>
    <property type="evidence" value="ECO:0000318"/>
    <property type="project" value="GO_Central"/>
</dbReference>
<dbReference type="eggNOG" id="KOG3656">
    <property type="taxonomic scope" value="Eukaryota"/>
</dbReference>
<evidence type="ECO:0000256" key="6">
    <source>
        <dbReference type="ARBA" id="ARBA00023170"/>
    </source>
</evidence>
<dbReference type="PRINTS" id="PR00237">
    <property type="entry name" value="GPCRRHODOPSN"/>
</dbReference>
<keyword evidence="7" id="KW-0807">Transducer</keyword>
<dbReference type="OrthoDB" id="5963140at2759"/>
<keyword evidence="2 8" id="KW-0812">Transmembrane</keyword>
<feature type="transmembrane region" description="Helical" evidence="8">
    <location>
        <begin position="209"/>
        <end position="231"/>
    </location>
</feature>
<keyword evidence="4" id="KW-0297">G-protein coupled receptor</keyword>
<keyword evidence="5 8" id="KW-0472">Membrane</keyword>
<dbReference type="GO" id="GO:0005886">
    <property type="term" value="C:plasma membrane"/>
    <property type="evidence" value="ECO:0000318"/>
    <property type="project" value="GO_Central"/>
</dbReference>
<comment type="subcellular location">
    <subcellularLocation>
        <location evidence="1">Membrane</location>
        <topology evidence="1">Multi-pass membrane protein</topology>
    </subcellularLocation>
</comment>
<proteinExistence type="predicted"/>
<dbReference type="HOGENOM" id="CLU_009579_6_0_1"/>
<dbReference type="CDD" id="cd00637">
    <property type="entry name" value="7tm_classA_rhodopsin-like"/>
    <property type="match status" value="1"/>
</dbReference>